<protein>
    <submittedName>
        <fullName evidence="1">Uncharacterized protein</fullName>
    </submittedName>
</protein>
<evidence type="ECO:0000313" key="1">
    <source>
        <dbReference type="EMBL" id="NYD25486.1"/>
    </source>
</evidence>
<comment type="caution">
    <text evidence="1">The sequence shown here is derived from an EMBL/GenBank/DDBJ whole genome shotgun (WGS) entry which is preliminary data.</text>
</comment>
<name>A0A852R879_9MICO</name>
<accession>A0A852R879</accession>
<organism evidence="1 2">
    <name type="scientific">Leucobacter aridicollis</name>
    <dbReference type="NCBI Taxonomy" id="283878"/>
    <lineage>
        <taxon>Bacteria</taxon>
        <taxon>Bacillati</taxon>
        <taxon>Actinomycetota</taxon>
        <taxon>Actinomycetes</taxon>
        <taxon>Micrococcales</taxon>
        <taxon>Microbacteriaceae</taxon>
        <taxon>Leucobacter</taxon>
    </lineage>
</organism>
<proteinExistence type="predicted"/>
<gene>
    <name evidence="1" type="ORF">BJ960_000289</name>
</gene>
<evidence type="ECO:0000313" key="2">
    <source>
        <dbReference type="Proteomes" id="UP000586095"/>
    </source>
</evidence>
<reference evidence="1 2" key="1">
    <citation type="submission" date="2020-07" db="EMBL/GenBank/DDBJ databases">
        <title>Sequencing the genomes of 1000 actinobacteria strains.</title>
        <authorList>
            <person name="Klenk H.-P."/>
        </authorList>
    </citation>
    <scope>NUCLEOTIDE SEQUENCE [LARGE SCALE GENOMIC DNA]</scope>
    <source>
        <strain evidence="1 2">DSM 17380</strain>
    </source>
</reference>
<dbReference type="EMBL" id="JACCBD010000001">
    <property type="protein sequence ID" value="NYD25486.1"/>
    <property type="molecule type" value="Genomic_DNA"/>
</dbReference>
<dbReference type="AlphaFoldDB" id="A0A852R879"/>
<dbReference type="Proteomes" id="UP000586095">
    <property type="component" value="Unassembled WGS sequence"/>
</dbReference>
<sequence length="50" mass="5472">MKRKKGMMQLCNARARAKGTARAPYAPLRAIAAARSSEGIEETVQQLDLL</sequence>
<dbReference type="RefSeq" id="WP_185985962.1">
    <property type="nucleotide sequence ID" value="NZ_BAAALZ010000003.1"/>
</dbReference>
<keyword evidence="2" id="KW-1185">Reference proteome</keyword>